<dbReference type="CDD" id="cd04301">
    <property type="entry name" value="NAT_SF"/>
    <property type="match status" value="1"/>
</dbReference>
<feature type="domain" description="N-acetyltransferase" evidence="3">
    <location>
        <begin position="5"/>
        <end position="143"/>
    </location>
</feature>
<keyword evidence="2" id="KW-0012">Acyltransferase</keyword>
<dbReference type="GO" id="GO:0016747">
    <property type="term" value="F:acyltransferase activity, transferring groups other than amino-acyl groups"/>
    <property type="evidence" value="ECO:0007669"/>
    <property type="project" value="InterPro"/>
</dbReference>
<dbReference type="AlphaFoldDB" id="A0AAW8JC61"/>
<dbReference type="InterPro" id="IPR000182">
    <property type="entry name" value="GNAT_dom"/>
</dbReference>
<dbReference type="Proteomes" id="UP001243844">
    <property type="component" value="Unassembled WGS sequence"/>
</dbReference>
<gene>
    <name evidence="4" type="ORF">RFH47_15305</name>
</gene>
<dbReference type="PANTHER" id="PTHR43877">
    <property type="entry name" value="AMINOALKYLPHOSPHONATE N-ACETYLTRANSFERASE-RELATED-RELATED"/>
    <property type="match status" value="1"/>
</dbReference>
<keyword evidence="1" id="KW-0808">Transferase</keyword>
<dbReference type="EMBL" id="JAVIDL010000048">
    <property type="protein sequence ID" value="MDQ8937087.1"/>
    <property type="molecule type" value="Genomic_DNA"/>
</dbReference>
<protein>
    <submittedName>
        <fullName evidence="4">GNAT family N-acetyltransferase</fullName>
    </submittedName>
</protein>
<accession>A0AAW8JC61</accession>
<sequence length="143" mass="16192">MSLSINIRHYQPQDKLALSQLFLQTRIESWSWLDASQWTLQDFEASTQDELILVAEYGQQYLGFAAVFLPDNFLHHLFVAPQFQNLGVGSALLIAAEKHFTTTGNLKCLSENHAAQRFYIKHAWQVVDSGKCAEGDYVLMAKG</sequence>
<dbReference type="InterPro" id="IPR050832">
    <property type="entry name" value="Bact_Acetyltransf"/>
</dbReference>
<dbReference type="InterPro" id="IPR016181">
    <property type="entry name" value="Acyl_CoA_acyltransferase"/>
</dbReference>
<proteinExistence type="predicted"/>
<evidence type="ECO:0000313" key="5">
    <source>
        <dbReference type="Proteomes" id="UP001243844"/>
    </source>
</evidence>
<evidence type="ECO:0000259" key="3">
    <source>
        <dbReference type="PROSITE" id="PS51186"/>
    </source>
</evidence>
<evidence type="ECO:0000256" key="1">
    <source>
        <dbReference type="ARBA" id="ARBA00022679"/>
    </source>
</evidence>
<reference evidence="4" key="1">
    <citation type="submission" date="2023-08" db="EMBL/GenBank/DDBJ databases">
        <title>Emergence of clinically-relevant ST2 carbapenem-resistant Acinetobacter baumannii strains in hospital sewages in Zhejiang, East of China.</title>
        <authorList>
            <person name="Kaichao C."/>
            <person name="Zhang R."/>
        </authorList>
    </citation>
    <scope>NUCLEOTIDE SEQUENCE</scope>
    <source>
        <strain evidence="4">M-RB-37</strain>
    </source>
</reference>
<dbReference type="Gene3D" id="3.40.630.30">
    <property type="match status" value="1"/>
</dbReference>
<evidence type="ECO:0000256" key="2">
    <source>
        <dbReference type="ARBA" id="ARBA00023315"/>
    </source>
</evidence>
<comment type="caution">
    <text evidence="4">The sequence shown here is derived from an EMBL/GenBank/DDBJ whole genome shotgun (WGS) entry which is preliminary data.</text>
</comment>
<dbReference type="Pfam" id="PF00583">
    <property type="entry name" value="Acetyltransf_1"/>
    <property type="match status" value="1"/>
</dbReference>
<evidence type="ECO:0000313" key="4">
    <source>
        <dbReference type="EMBL" id="MDQ8937087.1"/>
    </source>
</evidence>
<dbReference type="SUPFAM" id="SSF55729">
    <property type="entry name" value="Acyl-CoA N-acyltransferases (Nat)"/>
    <property type="match status" value="1"/>
</dbReference>
<dbReference type="PROSITE" id="PS51186">
    <property type="entry name" value="GNAT"/>
    <property type="match status" value="1"/>
</dbReference>
<name>A0AAW8JC61_9GAMM</name>
<organism evidence="4 5">
    <name type="scientific">Acinetobacter rudis</name>
    <dbReference type="NCBI Taxonomy" id="632955"/>
    <lineage>
        <taxon>Bacteria</taxon>
        <taxon>Pseudomonadati</taxon>
        <taxon>Pseudomonadota</taxon>
        <taxon>Gammaproteobacteria</taxon>
        <taxon>Moraxellales</taxon>
        <taxon>Moraxellaceae</taxon>
        <taxon>Acinetobacter</taxon>
    </lineage>
</organism>
<dbReference type="RefSeq" id="WP_308982108.1">
    <property type="nucleotide sequence ID" value="NZ_JAVIDL010000048.1"/>
</dbReference>